<proteinExistence type="predicted"/>
<name>A0A4Z0HR98_MYCPR</name>
<feature type="signal peptide" evidence="2">
    <location>
        <begin position="1"/>
        <end position="32"/>
    </location>
</feature>
<feature type="compositionally biased region" description="Basic and acidic residues" evidence="1">
    <location>
        <begin position="438"/>
        <end position="448"/>
    </location>
</feature>
<dbReference type="RefSeq" id="WP_135359280.1">
    <property type="nucleotide sequence ID" value="NZ_RWJZ01000002.1"/>
</dbReference>
<dbReference type="EMBL" id="RWKA01000002">
    <property type="protein sequence ID" value="TGB47295.1"/>
    <property type="molecule type" value="Genomic_DNA"/>
</dbReference>
<feature type="chain" id="PRO_5043949574" evidence="2">
    <location>
        <begin position="33"/>
        <end position="448"/>
    </location>
</feature>
<accession>A0A4Z0HR98</accession>
<gene>
    <name evidence="3" type="ORF">EJD98_05500</name>
</gene>
<sequence>MQLALRPFTTAGVALVAGVIAVSPLAPPPVTATTVSNGISSAAVALTATSSFVDPVTYWGDVLELAGTNLSTHLDRAIADPFPVLSQIAENQMGYANTIITALSTTSQRLDAFVKGAYFAGQIEKVKTQLAAGNVASAAQAINGIVINGAIAFYPLLDMTKIPGEIGQNVANVLQTLAMESLINVGIPGRLGFGALELARNTLSSVAWTTQTIITAAKSGDSVALASAIVNAPANLTDGLLNGAMEPHPFPNRPPYRGGTGFLTPTTFGVGAASWTPLDAMIYLPRVIAAAITPPAGAAAEVAATDAPLAITATVAPEPTVGGEVVQDSALAESEDVARAPAETATANGDSPVAKDVSADRTTESDTAASSPTQRVRASLQDADHIDKPGKKLSNSITQSVKKFTDSFSKPAKKKVPASSGASSAEKSKDAGGGTASSEKKSEADSDD</sequence>
<evidence type="ECO:0000256" key="1">
    <source>
        <dbReference type="SAM" id="MobiDB-lite"/>
    </source>
</evidence>
<protein>
    <submittedName>
        <fullName evidence="3">Uncharacterized protein</fullName>
    </submittedName>
</protein>
<feature type="region of interest" description="Disordered" evidence="1">
    <location>
        <begin position="330"/>
        <end position="448"/>
    </location>
</feature>
<feature type="compositionally biased region" description="Polar residues" evidence="1">
    <location>
        <begin position="365"/>
        <end position="376"/>
    </location>
</feature>
<evidence type="ECO:0000313" key="3">
    <source>
        <dbReference type="EMBL" id="TGB47295.1"/>
    </source>
</evidence>
<evidence type="ECO:0000313" key="4">
    <source>
        <dbReference type="Proteomes" id="UP000297792"/>
    </source>
</evidence>
<organism evidence="3 4">
    <name type="scientific">Mycolicibacterium peregrinum</name>
    <name type="common">Mycobacterium peregrinum</name>
    <dbReference type="NCBI Taxonomy" id="43304"/>
    <lineage>
        <taxon>Bacteria</taxon>
        <taxon>Bacillati</taxon>
        <taxon>Actinomycetota</taxon>
        <taxon>Actinomycetes</taxon>
        <taxon>Mycobacteriales</taxon>
        <taxon>Mycobacteriaceae</taxon>
        <taxon>Mycolicibacterium</taxon>
    </lineage>
</organism>
<dbReference type="AlphaFoldDB" id="A0A4Z0HR98"/>
<dbReference type="Proteomes" id="UP000297792">
    <property type="component" value="Unassembled WGS sequence"/>
</dbReference>
<feature type="compositionally biased region" description="Polar residues" evidence="1">
    <location>
        <begin position="393"/>
        <end position="402"/>
    </location>
</feature>
<reference evidence="3 4" key="1">
    <citation type="submission" date="2018-12" db="EMBL/GenBank/DDBJ databases">
        <title>Draft genome sequences of Mycolicibacterium peregrinum isolated from a pig with lymphadenitis and from soil on the same Japanese pig farm.</title>
        <authorList>
            <person name="Komatsu T."/>
            <person name="Ohya K."/>
            <person name="Sawai K."/>
            <person name="Odoi J.O."/>
            <person name="Otsu K."/>
            <person name="Ota A."/>
            <person name="Ito T."/>
            <person name="Kawai M."/>
            <person name="Maruyama F."/>
        </authorList>
    </citation>
    <scope>NUCLEOTIDE SEQUENCE [LARGE SCALE GENOMIC DNA]</scope>
    <source>
        <strain evidence="3 4">138</strain>
    </source>
</reference>
<comment type="caution">
    <text evidence="3">The sequence shown here is derived from an EMBL/GenBank/DDBJ whole genome shotgun (WGS) entry which is preliminary data.</text>
</comment>
<keyword evidence="2" id="KW-0732">Signal</keyword>
<evidence type="ECO:0000256" key="2">
    <source>
        <dbReference type="SAM" id="SignalP"/>
    </source>
</evidence>
<keyword evidence="4" id="KW-1185">Reference proteome</keyword>